<comment type="caution">
    <text evidence="1">The sequence shown here is derived from an EMBL/GenBank/DDBJ whole genome shotgun (WGS) entry which is preliminary data.</text>
</comment>
<proteinExistence type="predicted"/>
<dbReference type="Proteomes" id="UP000724584">
    <property type="component" value="Unassembled WGS sequence"/>
</dbReference>
<protein>
    <submittedName>
        <fullName evidence="1">Uncharacterized protein</fullName>
    </submittedName>
</protein>
<dbReference type="EMBL" id="JAGIZQ010000006">
    <property type="protein sequence ID" value="KAH6623449.1"/>
    <property type="molecule type" value="Genomic_DNA"/>
</dbReference>
<gene>
    <name evidence="1" type="ORF">F5144DRAFT_623400</name>
</gene>
<keyword evidence="2" id="KW-1185">Reference proteome</keyword>
<evidence type="ECO:0000313" key="2">
    <source>
        <dbReference type="Proteomes" id="UP000724584"/>
    </source>
</evidence>
<organism evidence="1 2">
    <name type="scientific">Chaetomium tenue</name>
    <dbReference type="NCBI Taxonomy" id="1854479"/>
    <lineage>
        <taxon>Eukaryota</taxon>
        <taxon>Fungi</taxon>
        <taxon>Dikarya</taxon>
        <taxon>Ascomycota</taxon>
        <taxon>Pezizomycotina</taxon>
        <taxon>Sordariomycetes</taxon>
        <taxon>Sordariomycetidae</taxon>
        <taxon>Sordariales</taxon>
        <taxon>Chaetomiaceae</taxon>
        <taxon>Chaetomium</taxon>
    </lineage>
</organism>
<sequence>MAPTSASKSPLDDLAPLLESLVMSTSKPLPEYGPKRVTESEGSLEPVIESNPYLGLEPDSKQGHRPDPDQPRCARCKSPQAFDRKLREVPCCGANICCPCEDTGLNERLQNDIWKHHDSHQWVGCLANACQMLSAPQDFDTLGSQLDVPSCLSPQQMLRNAERAREVLKSVSPRPSRREWRLAQRLHKALVEHKLIPDWSKAHFAVQSAPLFPVRSGFLTQHVPIITCMLKTEPKTCASCSTAFRTVDTSNEAAWGYMATTFPGDWTWMVLGRPSAEVLPGCVGKHSLDICPVCLPKWMVSGLGFVDGMSGSGNYRFACPMCKHILPPVQVDKIARLIDPSRAPTPAPSLGPPGKPKGLFAGGLAGSGGGEWSSKAAADPEAAARKESLTGAIVAKKPNVRWGDVAGLTSAKHELQRAVIFPARFPNLYDDKRKPPSAILLYGPPGTGKSYLAKAVATEADHTFFSISPGDVVSKWVGESEKLIRDLFTLARENKPSLIFIDEIDSLCASRDDSSSGSSNSSSGREHSARMKTELLVQLDGLPNGGGDNSGVVVLAATNLPWALDPAFRRRFAPRVHIPLPERAARRRLFEVHAGGGRWEGVLAGKEEVVDRLAGMTEGFSGSDVAQAVGRALAAPLERVQRAEWFRVVEGGEDGQDGEGMYTPCGEGEEGAVAMTWEGVPMNRLREPAVMEEDFVNVLRERKVKASVGAASFFVMRLLRTDKLEVIEFQGQDIPPMDSNTFDVSATEDPHKPRSGFRMSRWFTRGWTLQELIAPGVVHFYDTDWEFIGCREKLLNVIVEVTKISPTYFATGDVSQFSAAQKMSWAAYRETTRPEDIAYCLLGLFDINMPLLYGEGERALQRLQEEILRQSEDDSLFCHDGTEMLAISPLYFRDASKVLKGETWPIHLALLNCGMSESASVLILREDSPGVFIKQGVPCSPIAQAALDPKLAERLTNTTLFISLAVTNPSTRAWDWKARNDPLLPEGMLQGQLQVHFQTRYGWEPTMTPIIRPAISYNRSDDALNKLCDKSKSNSTAEDR</sequence>
<accession>A0ACB7NYB6</accession>
<evidence type="ECO:0000313" key="1">
    <source>
        <dbReference type="EMBL" id="KAH6623449.1"/>
    </source>
</evidence>
<reference evidence="1 2" key="1">
    <citation type="journal article" date="2021" name="Nat. Commun.">
        <title>Genetic determinants of endophytism in the Arabidopsis root mycobiome.</title>
        <authorList>
            <person name="Mesny F."/>
            <person name="Miyauchi S."/>
            <person name="Thiergart T."/>
            <person name="Pickel B."/>
            <person name="Atanasova L."/>
            <person name="Karlsson M."/>
            <person name="Huettel B."/>
            <person name="Barry K.W."/>
            <person name="Haridas S."/>
            <person name="Chen C."/>
            <person name="Bauer D."/>
            <person name="Andreopoulos W."/>
            <person name="Pangilinan J."/>
            <person name="LaButti K."/>
            <person name="Riley R."/>
            <person name="Lipzen A."/>
            <person name="Clum A."/>
            <person name="Drula E."/>
            <person name="Henrissat B."/>
            <person name="Kohler A."/>
            <person name="Grigoriev I.V."/>
            <person name="Martin F.M."/>
            <person name="Hacquard S."/>
        </authorList>
    </citation>
    <scope>NUCLEOTIDE SEQUENCE [LARGE SCALE GENOMIC DNA]</scope>
    <source>
        <strain evidence="1 2">MPI-SDFR-AT-0079</strain>
    </source>
</reference>
<name>A0ACB7NYB6_9PEZI</name>